<accession>A0ABR1PZX5</accession>
<keyword evidence="2" id="KW-1185">Reference proteome</keyword>
<dbReference type="EMBL" id="JAQQWE010000008">
    <property type="protein sequence ID" value="KAK7943300.1"/>
    <property type="molecule type" value="Genomic_DNA"/>
</dbReference>
<reference evidence="1 2" key="1">
    <citation type="submission" date="2023-01" db="EMBL/GenBank/DDBJ databases">
        <title>Analysis of 21 Apiospora genomes using comparative genomics revels a genus with tremendous synthesis potential of carbohydrate active enzymes and secondary metabolites.</title>
        <authorList>
            <person name="Sorensen T."/>
        </authorList>
    </citation>
    <scope>NUCLEOTIDE SEQUENCE [LARGE SCALE GENOMIC DNA]</scope>
    <source>
        <strain evidence="1 2">CBS 24483</strain>
    </source>
</reference>
<proteinExistence type="predicted"/>
<dbReference type="InterPro" id="IPR036770">
    <property type="entry name" value="Ankyrin_rpt-contain_sf"/>
</dbReference>
<organism evidence="1 2">
    <name type="scientific">Apiospora aurea</name>
    <dbReference type="NCBI Taxonomy" id="335848"/>
    <lineage>
        <taxon>Eukaryota</taxon>
        <taxon>Fungi</taxon>
        <taxon>Dikarya</taxon>
        <taxon>Ascomycota</taxon>
        <taxon>Pezizomycotina</taxon>
        <taxon>Sordariomycetes</taxon>
        <taxon>Xylariomycetidae</taxon>
        <taxon>Amphisphaeriales</taxon>
        <taxon>Apiosporaceae</taxon>
        <taxon>Apiospora</taxon>
    </lineage>
</organism>
<dbReference type="RefSeq" id="XP_066695331.1">
    <property type="nucleotide sequence ID" value="XM_066848635.1"/>
</dbReference>
<dbReference type="GeneID" id="92081697"/>
<dbReference type="Gene3D" id="1.25.40.20">
    <property type="entry name" value="Ankyrin repeat-containing domain"/>
    <property type="match status" value="1"/>
</dbReference>
<evidence type="ECO:0000313" key="2">
    <source>
        <dbReference type="Proteomes" id="UP001391051"/>
    </source>
</evidence>
<gene>
    <name evidence="1" type="ORF">PG986_012413</name>
</gene>
<sequence length="117" mass="12574">MDSATWIKLRRPTAKIEQLPNELLIFIAEGCGDQKYLARLAVDSRPQGGHHVLLHIAAHTAVLRVLLEEAGTPVDGRDLYGETPLFRAALVELGAFLDGACSAADGLLPGANNFLDD</sequence>
<evidence type="ECO:0000313" key="1">
    <source>
        <dbReference type="EMBL" id="KAK7943300.1"/>
    </source>
</evidence>
<dbReference type="SUPFAM" id="SSF48403">
    <property type="entry name" value="Ankyrin repeat"/>
    <property type="match status" value="1"/>
</dbReference>
<dbReference type="Proteomes" id="UP001391051">
    <property type="component" value="Unassembled WGS sequence"/>
</dbReference>
<protein>
    <submittedName>
        <fullName evidence="1">Uncharacterized protein</fullName>
    </submittedName>
</protein>
<name>A0ABR1PZX5_9PEZI</name>
<comment type="caution">
    <text evidence="1">The sequence shown here is derived from an EMBL/GenBank/DDBJ whole genome shotgun (WGS) entry which is preliminary data.</text>
</comment>